<dbReference type="GO" id="GO:0035145">
    <property type="term" value="C:exon-exon junction complex"/>
    <property type="evidence" value="ECO:0007669"/>
    <property type="project" value="TreeGrafter"/>
</dbReference>
<keyword evidence="2" id="KW-0963">Cytoplasm</keyword>
<dbReference type="GO" id="GO:0005737">
    <property type="term" value="C:cytoplasm"/>
    <property type="evidence" value="ECO:0007669"/>
    <property type="project" value="UniProtKB-SubCell"/>
</dbReference>
<comment type="subcellular location">
    <subcellularLocation>
        <location evidence="1">Cytoplasm</location>
    </subcellularLocation>
</comment>
<sequence length="1115" mass="128350">MENETNSDNQTEQELASLNQYIREKEDRLRFKQDLRQKNQNVEGARLDDAVLKRLDSSIKKVTSFIKKLKTLTESQKDSLNKDMSQLNLSKYLSEVGCAFLEAKLKMNDVQCALILCSQMHRSYADFSNIFFEQWQKVLNLKKDGKIQNPSKLRVDLRFFADLISIGVLPEKESLSLLGNQLTILTTCDKEHSHISIVSSFCKHCGEDFADLVPLKYEKMSLKHNIQIPRSTIYSNDRQKAVKCLFKEYFMAVSKHLVTEHKEMQRIEAQNMRIYQTKGELHSDKKEKYEQAFSAYRKLSENSEVLADLLAEQMPHLPNDQNSKKEDGMLNIDVYTPTKGEDFDANSSPWEDEETRQFYESLPHIKSLIPEILYKESATAAKSAPEAKSDNESGAQMGGQMGGQMGENERGVASGDEEVSGGGGGGGEFGQDEEQDEANKESQVQEKSVSSANMKALMDSFINQLPNCVSRELIDKAAKDYCMNLNSKVNRKRLTRALFEVQRTRLDLLPFYARFVAALNPLMAEIATDLATLLLNDFRYQVRKKDQINIESKIKVSRYIGELVKFNMLPKAEALNCLKTLLADFRHHNIEMFCNLVEVCGRFLYRNAETHIKMNLLLEILMRKKQAAMSMDSRYTIMIENAFYYCNPPDNKQVEKKAPCPLHEYVKKILYKELNKLCVERVLRQMRKLDWHDQHVKSMAIQCLTSASNVRYNSIHCLANLVSGLALYYEDIGIQIVDAVIEDIRLGLEINLAKFNQRRVSMVKYLAELYNYRMVESSIIFKTLYTLITFGVSYDLNELIANADTCADPLDNYFRIRLVCTLLDTCGQYFDRGSTKKKLDCYLIYFQRYYMFKKEFGQSVDIARPYDRFDIEFVFTDIISSLRPEFKFANTYEQACEQVSKMEGEIRDSIVQAKKETVCKEDDEFLKAFESMVTETIAQRTKETIKMPTVDISVPMCARKPKTAQVQEVNELSGLSMLKEKQPSGKEASTDTGKETGTEARKEAFNFVLMLKKGNKTQYQNMQVPVTSEFATQFKAKEQLEKAEKEKLKQLTLNINDRIEQEEFQEMVQQQSTQKQSMLGNTNRDRFKYNHPKGAPDADQIFGTSSQRTYRGYTK</sequence>
<dbReference type="AlphaFoldDB" id="A0A3M7R4Z0"/>
<feature type="region of interest" description="Disordered" evidence="3">
    <location>
        <begin position="383"/>
        <end position="449"/>
    </location>
</feature>
<dbReference type="GO" id="GO:0000184">
    <property type="term" value="P:nuclear-transcribed mRNA catabolic process, nonsense-mediated decay"/>
    <property type="evidence" value="ECO:0007669"/>
    <property type="project" value="InterPro"/>
</dbReference>
<dbReference type="Pfam" id="PF04050">
    <property type="entry name" value="Upf2"/>
    <property type="match status" value="1"/>
</dbReference>
<dbReference type="STRING" id="10195.A0A3M7R4Z0"/>
<dbReference type="FunFam" id="1.25.40.180:FF:000023">
    <property type="entry name" value="regulator of nonsense transcripts 2 isoform X1"/>
    <property type="match status" value="1"/>
</dbReference>
<dbReference type="PANTHER" id="PTHR12839:SF7">
    <property type="entry name" value="REGULATOR OF NONSENSE TRANSCRIPTS 2"/>
    <property type="match status" value="1"/>
</dbReference>
<dbReference type="InterPro" id="IPR016024">
    <property type="entry name" value="ARM-type_fold"/>
</dbReference>
<feature type="domain" description="MIF4G" evidence="4">
    <location>
        <begin position="459"/>
        <end position="649"/>
    </location>
</feature>
<dbReference type="InterPro" id="IPR039762">
    <property type="entry name" value="Nmd2/UPF2"/>
</dbReference>
<dbReference type="Pfam" id="PF02854">
    <property type="entry name" value="MIF4G"/>
    <property type="match status" value="3"/>
</dbReference>
<evidence type="ECO:0000256" key="3">
    <source>
        <dbReference type="SAM" id="MobiDB-lite"/>
    </source>
</evidence>
<dbReference type="Gene3D" id="1.25.40.180">
    <property type="match status" value="3"/>
</dbReference>
<feature type="compositionally biased region" description="Gly residues" evidence="3">
    <location>
        <begin position="396"/>
        <end position="405"/>
    </location>
</feature>
<dbReference type="InterPro" id="IPR007193">
    <property type="entry name" value="Upf2/Nmd2_C"/>
</dbReference>
<feature type="region of interest" description="Disordered" evidence="3">
    <location>
        <begin position="976"/>
        <end position="999"/>
    </location>
</feature>
<dbReference type="InterPro" id="IPR003890">
    <property type="entry name" value="MIF4G-like_typ-3"/>
</dbReference>
<gene>
    <name evidence="5" type="ORF">BpHYR1_042266</name>
</gene>
<evidence type="ECO:0000313" key="6">
    <source>
        <dbReference type="Proteomes" id="UP000276133"/>
    </source>
</evidence>
<evidence type="ECO:0000259" key="4">
    <source>
        <dbReference type="SMART" id="SM00543"/>
    </source>
</evidence>
<evidence type="ECO:0000313" key="5">
    <source>
        <dbReference type="EMBL" id="RNA18662.1"/>
    </source>
</evidence>
<dbReference type="EMBL" id="REGN01004192">
    <property type="protein sequence ID" value="RNA18662.1"/>
    <property type="molecule type" value="Genomic_DNA"/>
</dbReference>
<reference evidence="5 6" key="1">
    <citation type="journal article" date="2018" name="Sci. Rep.">
        <title>Genomic signatures of local adaptation to the degree of environmental predictability in rotifers.</title>
        <authorList>
            <person name="Franch-Gras L."/>
            <person name="Hahn C."/>
            <person name="Garcia-Roger E.M."/>
            <person name="Carmona M.J."/>
            <person name="Serra M."/>
            <person name="Gomez A."/>
        </authorList>
    </citation>
    <scope>NUCLEOTIDE SEQUENCE [LARGE SCALE GENOMIC DNA]</scope>
    <source>
        <strain evidence="5">HYR1</strain>
    </source>
</reference>
<dbReference type="SMART" id="SM00543">
    <property type="entry name" value="MIF4G"/>
    <property type="match status" value="3"/>
</dbReference>
<dbReference type="SUPFAM" id="SSF48371">
    <property type="entry name" value="ARM repeat"/>
    <property type="match status" value="3"/>
</dbReference>
<comment type="caution">
    <text evidence="5">The sequence shown here is derived from an EMBL/GenBank/DDBJ whole genome shotgun (WGS) entry which is preliminary data.</text>
</comment>
<dbReference type="FunFam" id="1.25.40.180:FF:000014">
    <property type="entry name" value="Putative regulator of nonsense transcripts 2"/>
    <property type="match status" value="1"/>
</dbReference>
<evidence type="ECO:0000256" key="1">
    <source>
        <dbReference type="ARBA" id="ARBA00004496"/>
    </source>
</evidence>
<dbReference type="PANTHER" id="PTHR12839">
    <property type="entry name" value="NONSENSE-MEDIATED MRNA DECAY PROTEIN 2 UP-FRAMESHIFT SUPPRESSOR 2"/>
    <property type="match status" value="1"/>
</dbReference>
<organism evidence="5 6">
    <name type="scientific">Brachionus plicatilis</name>
    <name type="common">Marine rotifer</name>
    <name type="synonym">Brachionus muelleri</name>
    <dbReference type="NCBI Taxonomy" id="10195"/>
    <lineage>
        <taxon>Eukaryota</taxon>
        <taxon>Metazoa</taxon>
        <taxon>Spiralia</taxon>
        <taxon>Gnathifera</taxon>
        <taxon>Rotifera</taxon>
        <taxon>Eurotatoria</taxon>
        <taxon>Monogononta</taxon>
        <taxon>Pseudotrocha</taxon>
        <taxon>Ploima</taxon>
        <taxon>Brachionidae</taxon>
        <taxon>Brachionus</taxon>
    </lineage>
</organism>
<dbReference type="Proteomes" id="UP000276133">
    <property type="component" value="Unassembled WGS sequence"/>
</dbReference>
<name>A0A3M7R4Z0_BRAPC</name>
<protein>
    <submittedName>
        <fullName evidence="5">Regulator of nonsense transcripts 2 isoform X1</fullName>
    </submittedName>
</protein>
<evidence type="ECO:0000256" key="2">
    <source>
        <dbReference type="ARBA" id="ARBA00022490"/>
    </source>
</evidence>
<dbReference type="OrthoDB" id="27832at2759"/>
<feature type="domain" description="MIF4G" evidence="4">
    <location>
        <begin position="59"/>
        <end position="285"/>
    </location>
</feature>
<feature type="region of interest" description="Disordered" evidence="3">
    <location>
        <begin position="1067"/>
        <end position="1115"/>
    </location>
</feature>
<keyword evidence="6" id="KW-1185">Reference proteome</keyword>
<accession>A0A3M7R4Z0</accession>
<dbReference type="GO" id="GO:0003723">
    <property type="term" value="F:RNA binding"/>
    <property type="evidence" value="ECO:0007669"/>
    <property type="project" value="InterPro"/>
</dbReference>
<dbReference type="Gene3D" id="4.10.80.160">
    <property type="match status" value="1"/>
</dbReference>
<feature type="compositionally biased region" description="Basic and acidic residues" evidence="3">
    <location>
        <begin position="978"/>
        <end position="999"/>
    </location>
</feature>
<proteinExistence type="predicted"/>
<feature type="compositionally biased region" description="Gly residues" evidence="3">
    <location>
        <begin position="420"/>
        <end position="429"/>
    </location>
</feature>
<feature type="domain" description="MIF4G" evidence="4">
    <location>
        <begin position="667"/>
        <end position="885"/>
    </location>
</feature>
<feature type="compositionally biased region" description="Polar residues" evidence="3">
    <location>
        <begin position="1072"/>
        <end position="1082"/>
    </location>
</feature>